<dbReference type="RefSeq" id="WP_160920043.1">
    <property type="nucleotide sequence ID" value="NZ_WMEY01000004.1"/>
</dbReference>
<dbReference type="GO" id="GO:0003677">
    <property type="term" value="F:DNA binding"/>
    <property type="evidence" value="ECO:0007669"/>
    <property type="project" value="UniProtKB-UniRule"/>
</dbReference>
<evidence type="ECO:0000313" key="4">
    <source>
        <dbReference type="EMBL" id="MYL64620.1"/>
    </source>
</evidence>
<reference evidence="4 5" key="1">
    <citation type="submission" date="2019-11" db="EMBL/GenBank/DDBJ databases">
        <title>Genome sequences of 17 halophilic strains isolated from different environments.</title>
        <authorList>
            <person name="Furrow R.E."/>
        </authorList>
    </citation>
    <scope>NUCLEOTIDE SEQUENCE [LARGE SCALE GENOMIC DNA]</scope>
    <source>
        <strain evidence="4 5">22506_14_FS</strain>
    </source>
</reference>
<keyword evidence="1 2" id="KW-0238">DNA-binding</keyword>
<dbReference type="PROSITE" id="PS50977">
    <property type="entry name" value="HTH_TETR_2"/>
    <property type="match status" value="1"/>
</dbReference>
<accession>A0A845F1E8</accession>
<sequence length="294" mass="34189">MNEKKKHILETAMQLFARKGFHSTSIQEIANESGISKGAVYLHFQSKDDVLYSIFSYYYEILKKKLSDAKLDSFTPEERLEKLLYVQAREIVQHKEFIIMQFREQAISMNKEIDELILKIRMESLQTLATSIQDLYGERITPILPDCVLLLDGMFSSYIKLIVLQNADIDLEELPRFILKRLNDMVYGMIESHAEPFLTMKQASVIFEKSSQTEGCQKLSPSSILTNMASTIKTMRLEENKRKELLETVQFLMKEVNEPNPRRFIFKGMLHQFEGFTELNSYKTALVNSLNLDQ</sequence>
<dbReference type="SUPFAM" id="SSF46689">
    <property type="entry name" value="Homeodomain-like"/>
    <property type="match status" value="1"/>
</dbReference>
<dbReference type="Pfam" id="PF00440">
    <property type="entry name" value="TetR_N"/>
    <property type="match status" value="1"/>
</dbReference>
<dbReference type="Gene3D" id="1.10.357.10">
    <property type="entry name" value="Tetracycline Repressor, domain 2"/>
    <property type="match status" value="1"/>
</dbReference>
<dbReference type="PROSITE" id="PS01081">
    <property type="entry name" value="HTH_TETR_1"/>
    <property type="match status" value="1"/>
</dbReference>
<evidence type="ECO:0000259" key="3">
    <source>
        <dbReference type="PROSITE" id="PS50977"/>
    </source>
</evidence>
<comment type="caution">
    <text evidence="4">The sequence shown here is derived from an EMBL/GenBank/DDBJ whole genome shotgun (WGS) entry which is preliminary data.</text>
</comment>
<dbReference type="InterPro" id="IPR009057">
    <property type="entry name" value="Homeodomain-like_sf"/>
</dbReference>
<evidence type="ECO:0000256" key="2">
    <source>
        <dbReference type="PROSITE-ProRule" id="PRU00335"/>
    </source>
</evidence>
<protein>
    <submittedName>
        <fullName evidence="4">TetR family transcriptional regulator</fullName>
    </submittedName>
</protein>
<dbReference type="InterPro" id="IPR023772">
    <property type="entry name" value="DNA-bd_HTH_TetR-type_CS"/>
</dbReference>
<dbReference type="AlphaFoldDB" id="A0A845F1E8"/>
<gene>
    <name evidence="4" type="ORF">GLW07_14780</name>
</gene>
<feature type="DNA-binding region" description="H-T-H motif" evidence="2">
    <location>
        <begin position="25"/>
        <end position="44"/>
    </location>
</feature>
<dbReference type="Proteomes" id="UP000447833">
    <property type="component" value="Unassembled WGS sequence"/>
</dbReference>
<dbReference type="InterPro" id="IPR001647">
    <property type="entry name" value="HTH_TetR"/>
</dbReference>
<proteinExistence type="predicted"/>
<dbReference type="EMBL" id="WMEY01000004">
    <property type="protein sequence ID" value="MYL64620.1"/>
    <property type="molecule type" value="Genomic_DNA"/>
</dbReference>
<evidence type="ECO:0000256" key="1">
    <source>
        <dbReference type="ARBA" id="ARBA00023125"/>
    </source>
</evidence>
<evidence type="ECO:0000313" key="5">
    <source>
        <dbReference type="Proteomes" id="UP000447833"/>
    </source>
</evidence>
<organism evidence="4 5">
    <name type="scientific">Guptibacillus hwajinpoensis</name>
    <dbReference type="NCBI Taxonomy" id="208199"/>
    <lineage>
        <taxon>Bacteria</taxon>
        <taxon>Bacillati</taxon>
        <taxon>Bacillota</taxon>
        <taxon>Bacilli</taxon>
        <taxon>Bacillales</taxon>
        <taxon>Guptibacillaceae</taxon>
        <taxon>Guptibacillus</taxon>
    </lineage>
</organism>
<dbReference type="InterPro" id="IPR050624">
    <property type="entry name" value="HTH-type_Tx_Regulator"/>
</dbReference>
<dbReference type="PRINTS" id="PR00455">
    <property type="entry name" value="HTHTETR"/>
</dbReference>
<name>A0A845F1E8_9BACL</name>
<dbReference type="PANTHER" id="PTHR43479:SF22">
    <property type="entry name" value="TRANSCRIPTIONAL REGULATOR, TETR FAMILY"/>
    <property type="match status" value="1"/>
</dbReference>
<feature type="domain" description="HTH tetR-type" evidence="3">
    <location>
        <begin position="2"/>
        <end position="62"/>
    </location>
</feature>
<dbReference type="PANTHER" id="PTHR43479">
    <property type="entry name" value="ACREF/ENVCD OPERON REPRESSOR-RELATED"/>
    <property type="match status" value="1"/>
</dbReference>